<feature type="domain" description="Ubiquitin-like" evidence="1">
    <location>
        <begin position="43"/>
        <end position="96"/>
    </location>
</feature>
<dbReference type="SUPFAM" id="SSF54236">
    <property type="entry name" value="Ubiquitin-like"/>
    <property type="match status" value="1"/>
</dbReference>
<dbReference type="InterPro" id="IPR019954">
    <property type="entry name" value="Ubiquitin_CS"/>
</dbReference>
<dbReference type="AlphaFoldDB" id="A0A1D8NP23"/>
<organism evidence="2 3">
    <name type="scientific">Yarrowia lipolytica</name>
    <name type="common">Candida lipolytica</name>
    <dbReference type="NCBI Taxonomy" id="4952"/>
    <lineage>
        <taxon>Eukaryota</taxon>
        <taxon>Fungi</taxon>
        <taxon>Dikarya</taxon>
        <taxon>Ascomycota</taxon>
        <taxon>Saccharomycotina</taxon>
        <taxon>Dipodascomycetes</taxon>
        <taxon>Dipodascales</taxon>
        <taxon>Dipodascales incertae sedis</taxon>
        <taxon>Yarrowia</taxon>
    </lineage>
</organism>
<name>A0A1D8NP23_YARLL</name>
<dbReference type="Pfam" id="PF00240">
    <property type="entry name" value="ubiquitin"/>
    <property type="match status" value="1"/>
</dbReference>
<dbReference type="InterPro" id="IPR050158">
    <property type="entry name" value="Ubiquitin_ubiquitin-like"/>
</dbReference>
<dbReference type="Gene3D" id="3.10.20.90">
    <property type="entry name" value="Phosphatidylinositol 3-kinase Catalytic Subunit, Chain A, domain 1"/>
    <property type="match status" value="1"/>
</dbReference>
<dbReference type="InterPro" id="IPR019956">
    <property type="entry name" value="Ubiquitin_dom"/>
</dbReference>
<dbReference type="VEuPathDB" id="FungiDB:YALI0_F18403g"/>
<evidence type="ECO:0000313" key="3">
    <source>
        <dbReference type="Proteomes" id="UP000182444"/>
    </source>
</evidence>
<protein>
    <recommendedName>
        <fullName evidence="1">Ubiquitin-like domain-containing protein</fullName>
    </recommendedName>
</protein>
<evidence type="ECO:0000313" key="2">
    <source>
        <dbReference type="EMBL" id="AOW07363.1"/>
    </source>
</evidence>
<dbReference type="SMART" id="SM00213">
    <property type="entry name" value="UBQ"/>
    <property type="match status" value="1"/>
</dbReference>
<dbReference type="EMBL" id="CP017558">
    <property type="protein sequence ID" value="AOW07363.1"/>
    <property type="molecule type" value="Genomic_DNA"/>
</dbReference>
<dbReference type="InterPro" id="IPR029071">
    <property type="entry name" value="Ubiquitin-like_domsf"/>
</dbReference>
<dbReference type="RefSeq" id="XP_002143115.2">
    <property type="nucleotide sequence ID" value="XM_002143079.2"/>
</dbReference>
<dbReference type="PRINTS" id="PR00348">
    <property type="entry name" value="UBIQUITIN"/>
</dbReference>
<dbReference type="PROSITE" id="PS50053">
    <property type="entry name" value="UBIQUITIN_2"/>
    <property type="match status" value="1"/>
</dbReference>
<dbReference type="Proteomes" id="UP000182444">
    <property type="component" value="Chromosome 1F"/>
</dbReference>
<sequence>MRHDKGKKSWESAVLYHDPTNARFTYGPVRTYPVTTQTGLTQISVLKEKIEELEGIPPAQQRLVFTGKQLQDEKTIAENKIEAGASLHLVLALRGGN</sequence>
<evidence type="ECO:0000259" key="1">
    <source>
        <dbReference type="PROSITE" id="PS50053"/>
    </source>
</evidence>
<dbReference type="InterPro" id="IPR000626">
    <property type="entry name" value="Ubiquitin-like_dom"/>
</dbReference>
<dbReference type="PANTHER" id="PTHR10666">
    <property type="entry name" value="UBIQUITIN"/>
    <property type="match status" value="1"/>
</dbReference>
<dbReference type="KEGG" id="yli:7009633"/>
<dbReference type="GeneID" id="7009633"/>
<dbReference type="eggNOG" id="KOG0005">
    <property type="taxonomic scope" value="Eukaryota"/>
</dbReference>
<proteinExistence type="predicted"/>
<dbReference type="PROSITE" id="PS00299">
    <property type="entry name" value="UBIQUITIN_1"/>
    <property type="match status" value="1"/>
</dbReference>
<accession>A0A1D8NP23</accession>
<reference evidence="2 3" key="1">
    <citation type="journal article" date="2016" name="PLoS ONE">
        <title>Sequence Assembly of Yarrowia lipolytica Strain W29/CLIB89 Shows Transposable Element Diversity.</title>
        <authorList>
            <person name="Magnan C."/>
            <person name="Yu J."/>
            <person name="Chang I."/>
            <person name="Jahn E."/>
            <person name="Kanomata Y."/>
            <person name="Wu J."/>
            <person name="Zeller M."/>
            <person name="Oakes M."/>
            <person name="Baldi P."/>
            <person name="Sandmeyer S."/>
        </authorList>
    </citation>
    <scope>NUCLEOTIDE SEQUENCE [LARGE SCALE GENOMIC DNA]</scope>
    <source>
        <strain evidence="3">CLIB89(W29)</strain>
    </source>
</reference>
<gene>
    <name evidence="2" type="ORF">YALI1_F24408g</name>
</gene>
<dbReference type="VEuPathDB" id="FungiDB:YALI1_F24408g"/>